<dbReference type="Proteomes" id="UP000253141">
    <property type="component" value="Unassembled WGS sequence"/>
</dbReference>
<dbReference type="InterPro" id="IPR002559">
    <property type="entry name" value="Transposase_11"/>
</dbReference>
<dbReference type="InterPro" id="IPR047658">
    <property type="entry name" value="IS4-like_transpos"/>
</dbReference>
<dbReference type="AlphaFoldDB" id="A0A369HXJ1"/>
<dbReference type="GO" id="GO:0006313">
    <property type="term" value="P:DNA transposition"/>
    <property type="evidence" value="ECO:0007669"/>
    <property type="project" value="InterPro"/>
</dbReference>
<organism evidence="2 3">
    <name type="scientific">Runella aurantiaca</name>
    <dbReference type="NCBI Taxonomy" id="2282308"/>
    <lineage>
        <taxon>Bacteria</taxon>
        <taxon>Pseudomonadati</taxon>
        <taxon>Bacteroidota</taxon>
        <taxon>Cytophagia</taxon>
        <taxon>Cytophagales</taxon>
        <taxon>Spirosomataceae</taxon>
        <taxon>Runella</taxon>
    </lineage>
</organism>
<keyword evidence="3" id="KW-1185">Reference proteome</keyword>
<dbReference type="SUPFAM" id="SSF53098">
    <property type="entry name" value="Ribonuclease H-like"/>
    <property type="match status" value="1"/>
</dbReference>
<comment type="caution">
    <text evidence="2">The sequence shown here is derived from an EMBL/GenBank/DDBJ whole genome shotgun (WGS) entry which is preliminary data.</text>
</comment>
<name>A0A369HXJ1_9BACT</name>
<dbReference type="OrthoDB" id="882324at2"/>
<dbReference type="Pfam" id="PF01609">
    <property type="entry name" value="DDE_Tnp_1"/>
    <property type="match status" value="1"/>
</dbReference>
<accession>A0A369HXJ1</accession>
<feature type="domain" description="Transposase IS4-like" evidence="1">
    <location>
        <begin position="132"/>
        <end position="292"/>
    </location>
</feature>
<dbReference type="RefSeq" id="WP_114464649.1">
    <property type="nucleotide sequence ID" value="NZ_QPIW01000063.1"/>
</dbReference>
<sequence length="371" mass="43355">MKKIIRDEVIKLLQKIPLATNLARKKFISSFLMGLIDSEKVQFREVALHIESEAKIESIERNIQSFFKDYEFDYDQVCLLLVLFLPRGKLSLSIDRTEWDFGIYQCNILMIVAKNGSVGIPLYWSLLDNKSGNSHCKDRIDLLSKLIKVIGKERIGVIVGDREFIGIEWIKYLKINGIEFCMRVPKSHLVTLKNGDCYSIDTLLSTQTERYFQDCRIDGVWCNTMLKRMPDNDFLFLMGNLPAKKLGEFYRRRWCIEVLFQTFKGRGFDLESTHLKSSKKLSKLIVFVSIAVAICVKVGEYHHKNIQKIKTNNKGRQTNSFFRKGSDILRRGLKNANDNFIRLCTEYIEIMIRWIDIQISYNQIVTKYLRL</sequence>
<evidence type="ECO:0000313" key="3">
    <source>
        <dbReference type="Proteomes" id="UP000253141"/>
    </source>
</evidence>
<reference evidence="2 3" key="1">
    <citation type="submission" date="2018-07" db="EMBL/GenBank/DDBJ databases">
        <title>Genome analysis of Runella aurantiaca.</title>
        <authorList>
            <person name="Yang X."/>
        </authorList>
    </citation>
    <scope>NUCLEOTIDE SEQUENCE [LARGE SCALE GENOMIC DNA]</scope>
    <source>
        <strain evidence="2 3">YX9</strain>
    </source>
</reference>
<dbReference type="InterPro" id="IPR012337">
    <property type="entry name" value="RNaseH-like_sf"/>
</dbReference>
<protein>
    <submittedName>
        <fullName evidence="2">IS4 family transposase</fullName>
    </submittedName>
</protein>
<dbReference type="EMBL" id="QPIW01000063">
    <property type="protein sequence ID" value="RDB02241.1"/>
    <property type="molecule type" value="Genomic_DNA"/>
</dbReference>
<gene>
    <name evidence="2" type="ORF">DVG78_29865</name>
</gene>
<evidence type="ECO:0000313" key="2">
    <source>
        <dbReference type="EMBL" id="RDB02241.1"/>
    </source>
</evidence>
<dbReference type="NCBIfam" id="NF033591">
    <property type="entry name" value="transpos_IS4_2"/>
    <property type="match status" value="1"/>
</dbReference>
<evidence type="ECO:0000259" key="1">
    <source>
        <dbReference type="Pfam" id="PF01609"/>
    </source>
</evidence>
<dbReference type="GO" id="GO:0004803">
    <property type="term" value="F:transposase activity"/>
    <property type="evidence" value="ECO:0007669"/>
    <property type="project" value="InterPro"/>
</dbReference>
<dbReference type="GO" id="GO:0003677">
    <property type="term" value="F:DNA binding"/>
    <property type="evidence" value="ECO:0007669"/>
    <property type="project" value="InterPro"/>
</dbReference>
<proteinExistence type="predicted"/>